<dbReference type="EMBL" id="JAOVZQ010000001">
    <property type="protein sequence ID" value="MCY0093623.1"/>
    <property type="molecule type" value="Genomic_DNA"/>
</dbReference>
<sequence>MIQLSICLPTRNRQTYCIETIRALAASDRTDFEVLVGDNSDDGSVLAEFFAGDFHDSRFRLIAPEDTVLSMVDNWERLVGETAGRWVSVIGDDDYLDPKLVLLLKYYERLYPEVEAVSWARMSFNWPDNRPSPALSVLPVSHETLVVLKSDVQDRLFRWSEGTRRPAGGFGVYHGAVRKSLMERIKRKFGGRYFEHPVVDFESTCKTIREARMLVHCQRPLSVLGACVASNSAGTRSQKALIDRVATFQSETLGKVDLDDPVFPFPVSDKGASICAAIASTTSWFCRTYKIDLTGFPENFARAAADELRHVESEQVYEDKKAYFERGFDAWDGGKWRECFAPPPFKPNAGTASMCGVLKDYLYIREDADPSQTPAEFYRFGEHAIMPVERVASGVRTFAR</sequence>
<dbReference type="CDD" id="cd00761">
    <property type="entry name" value="Glyco_tranf_GTA_type"/>
    <property type="match status" value="1"/>
</dbReference>
<protein>
    <submittedName>
        <fullName evidence="2">Glycosyltransferase family 2 protein</fullName>
    </submittedName>
</protein>
<dbReference type="RefSeq" id="WP_267611577.1">
    <property type="nucleotide sequence ID" value="NZ_JAOVZQ010000001.1"/>
</dbReference>
<proteinExistence type="predicted"/>
<dbReference type="Gene3D" id="3.90.550.10">
    <property type="entry name" value="Spore Coat Polysaccharide Biosynthesis Protein SpsA, Chain A"/>
    <property type="match status" value="1"/>
</dbReference>
<accession>A0ABT3YCK4</accession>
<dbReference type="Pfam" id="PF00535">
    <property type="entry name" value="Glycos_transf_2"/>
    <property type="match status" value="1"/>
</dbReference>
<dbReference type="Proteomes" id="UP001081283">
    <property type="component" value="Unassembled WGS sequence"/>
</dbReference>
<evidence type="ECO:0000259" key="1">
    <source>
        <dbReference type="Pfam" id="PF00535"/>
    </source>
</evidence>
<name>A0ABT3YCK4_9HYPH</name>
<dbReference type="InterPro" id="IPR029044">
    <property type="entry name" value="Nucleotide-diphossugar_trans"/>
</dbReference>
<organism evidence="2 3">
    <name type="scientific">Hoeflea ulvae</name>
    <dbReference type="NCBI Taxonomy" id="2983764"/>
    <lineage>
        <taxon>Bacteria</taxon>
        <taxon>Pseudomonadati</taxon>
        <taxon>Pseudomonadota</taxon>
        <taxon>Alphaproteobacteria</taxon>
        <taxon>Hyphomicrobiales</taxon>
        <taxon>Rhizobiaceae</taxon>
        <taxon>Hoeflea</taxon>
    </lineage>
</organism>
<gene>
    <name evidence="2" type="ORF">OEG82_06270</name>
</gene>
<evidence type="ECO:0000313" key="3">
    <source>
        <dbReference type="Proteomes" id="UP001081283"/>
    </source>
</evidence>
<comment type="caution">
    <text evidence="2">The sequence shown here is derived from an EMBL/GenBank/DDBJ whole genome shotgun (WGS) entry which is preliminary data.</text>
</comment>
<reference evidence="2" key="1">
    <citation type="submission" date="2022-10" db="EMBL/GenBank/DDBJ databases">
        <title>Hoeflea sp. J2-29, isolated from marine algae.</title>
        <authorList>
            <person name="Kristyanto S."/>
            <person name="Kim J.M."/>
            <person name="Jeon C.O."/>
        </authorList>
    </citation>
    <scope>NUCLEOTIDE SEQUENCE</scope>
    <source>
        <strain evidence="2">J2-29</strain>
    </source>
</reference>
<feature type="domain" description="Glycosyltransferase 2-like" evidence="1">
    <location>
        <begin position="5"/>
        <end position="131"/>
    </location>
</feature>
<keyword evidence="3" id="KW-1185">Reference proteome</keyword>
<evidence type="ECO:0000313" key="2">
    <source>
        <dbReference type="EMBL" id="MCY0093623.1"/>
    </source>
</evidence>
<dbReference type="SUPFAM" id="SSF53448">
    <property type="entry name" value="Nucleotide-diphospho-sugar transferases"/>
    <property type="match status" value="1"/>
</dbReference>
<dbReference type="InterPro" id="IPR001173">
    <property type="entry name" value="Glyco_trans_2-like"/>
</dbReference>